<keyword evidence="2" id="KW-0813">Transport</keyword>
<evidence type="ECO:0000256" key="4">
    <source>
        <dbReference type="ARBA" id="ARBA00022673"/>
    </source>
</evidence>
<dbReference type="GO" id="GO:0005891">
    <property type="term" value="C:voltage-gated calcium channel complex"/>
    <property type="evidence" value="ECO:0007669"/>
    <property type="project" value="TreeGrafter"/>
</dbReference>
<keyword evidence="4" id="KW-0107">Calcium channel</keyword>
<evidence type="ECO:0000256" key="3">
    <source>
        <dbReference type="ARBA" id="ARBA00022568"/>
    </source>
</evidence>
<dbReference type="Pfam" id="PF00520">
    <property type="entry name" value="Ion_trans"/>
    <property type="match status" value="1"/>
</dbReference>
<evidence type="ECO:0000256" key="9">
    <source>
        <dbReference type="ARBA" id="ARBA00023065"/>
    </source>
</evidence>
<evidence type="ECO:0000259" key="13">
    <source>
        <dbReference type="Pfam" id="PF00520"/>
    </source>
</evidence>
<feature type="transmembrane region" description="Helical" evidence="12">
    <location>
        <begin position="6"/>
        <end position="24"/>
    </location>
</feature>
<comment type="subcellular location">
    <subcellularLocation>
        <location evidence="1">Membrane</location>
        <topology evidence="1">Multi-pass membrane protein</topology>
    </subcellularLocation>
</comment>
<evidence type="ECO:0000256" key="7">
    <source>
        <dbReference type="ARBA" id="ARBA00022882"/>
    </source>
</evidence>
<keyword evidence="8 12" id="KW-1133">Transmembrane helix</keyword>
<dbReference type="Gene3D" id="1.10.287.70">
    <property type="match status" value="1"/>
</dbReference>
<keyword evidence="7" id="KW-0851">Voltage-gated channel</keyword>
<evidence type="ECO:0000313" key="14">
    <source>
        <dbReference type="EMBL" id="KAK1796918.1"/>
    </source>
</evidence>
<dbReference type="SUPFAM" id="SSF81324">
    <property type="entry name" value="Voltage-gated potassium channels"/>
    <property type="match status" value="1"/>
</dbReference>
<dbReference type="GO" id="GO:0008331">
    <property type="term" value="F:high voltage-gated calcium channel activity"/>
    <property type="evidence" value="ECO:0007669"/>
    <property type="project" value="TreeGrafter"/>
</dbReference>
<reference evidence="14" key="1">
    <citation type="submission" date="2023-03" db="EMBL/GenBank/DDBJ databases">
        <title>Electrophorus voltai genome.</title>
        <authorList>
            <person name="Bian C."/>
        </authorList>
    </citation>
    <scope>NUCLEOTIDE SEQUENCE</scope>
    <source>
        <strain evidence="14">CB-2022</strain>
        <tissue evidence="14">Muscle</tissue>
    </source>
</reference>
<evidence type="ECO:0000256" key="2">
    <source>
        <dbReference type="ARBA" id="ARBA00022448"/>
    </source>
</evidence>
<dbReference type="Proteomes" id="UP001239994">
    <property type="component" value="Unassembled WGS sequence"/>
</dbReference>
<keyword evidence="3" id="KW-0109">Calcium transport</keyword>
<evidence type="ECO:0000256" key="6">
    <source>
        <dbReference type="ARBA" id="ARBA00022837"/>
    </source>
</evidence>
<evidence type="ECO:0000256" key="1">
    <source>
        <dbReference type="ARBA" id="ARBA00004141"/>
    </source>
</evidence>
<dbReference type="AlphaFoldDB" id="A0AAD8ZC71"/>
<dbReference type="Gene3D" id="1.10.238.10">
    <property type="entry name" value="EF-hand"/>
    <property type="match status" value="1"/>
</dbReference>
<keyword evidence="6" id="KW-0106">Calcium</keyword>
<dbReference type="GO" id="GO:0098703">
    <property type="term" value="P:calcium ion import across plasma membrane"/>
    <property type="evidence" value="ECO:0007669"/>
    <property type="project" value="TreeGrafter"/>
</dbReference>
<gene>
    <name evidence="14" type="ORF">P4O66_001003</name>
</gene>
<evidence type="ECO:0000256" key="10">
    <source>
        <dbReference type="ARBA" id="ARBA00023136"/>
    </source>
</evidence>
<evidence type="ECO:0000256" key="11">
    <source>
        <dbReference type="ARBA" id="ARBA00023303"/>
    </source>
</evidence>
<keyword evidence="10 12" id="KW-0472">Membrane</keyword>
<dbReference type="InterPro" id="IPR005821">
    <property type="entry name" value="Ion_trans_dom"/>
</dbReference>
<organism evidence="14 15">
    <name type="scientific">Electrophorus voltai</name>
    <dbReference type="NCBI Taxonomy" id="2609070"/>
    <lineage>
        <taxon>Eukaryota</taxon>
        <taxon>Metazoa</taxon>
        <taxon>Chordata</taxon>
        <taxon>Craniata</taxon>
        <taxon>Vertebrata</taxon>
        <taxon>Euteleostomi</taxon>
        <taxon>Actinopterygii</taxon>
        <taxon>Neopterygii</taxon>
        <taxon>Teleostei</taxon>
        <taxon>Ostariophysi</taxon>
        <taxon>Gymnotiformes</taxon>
        <taxon>Gymnotoidei</taxon>
        <taxon>Gymnotidae</taxon>
        <taxon>Electrophorus</taxon>
    </lineage>
</organism>
<dbReference type="InterPro" id="IPR050599">
    <property type="entry name" value="VDCC_alpha-1_subunit"/>
</dbReference>
<comment type="caution">
    <text evidence="14">The sequence shown here is derived from an EMBL/GenBank/DDBJ whole genome shotgun (WGS) entry which is preliminary data.</text>
</comment>
<dbReference type="PANTHER" id="PTHR45628">
    <property type="entry name" value="VOLTAGE-DEPENDENT CALCIUM CHANNEL TYPE A SUBUNIT ALPHA-1"/>
    <property type="match status" value="1"/>
</dbReference>
<keyword evidence="15" id="KW-1185">Reference proteome</keyword>
<sequence>ALPYVALLISMIFFIDAVIGMQTLGKIAMQDHTSIYCNNNFQTIFQAVLLLFRCATGEPWQEIMLARLPGKRCDPESDYEPGEEFTCGSNFAIIYFSSFFMLCAFLIIHLIVAVVVDNFDYLTHGWSILGSHHLDEFKRIWSEYDPEAM</sequence>
<dbReference type="EMBL" id="JAROKS010000014">
    <property type="protein sequence ID" value="KAK1796918.1"/>
    <property type="molecule type" value="Genomic_DNA"/>
</dbReference>
<feature type="transmembrane region" description="Helical" evidence="12">
    <location>
        <begin position="93"/>
        <end position="116"/>
    </location>
</feature>
<name>A0AAD8ZC71_9TELE</name>
<protein>
    <recommendedName>
        <fullName evidence="13">Ion transport domain-containing protein</fullName>
    </recommendedName>
</protein>
<evidence type="ECO:0000256" key="8">
    <source>
        <dbReference type="ARBA" id="ARBA00022989"/>
    </source>
</evidence>
<feature type="non-terminal residue" evidence="14">
    <location>
        <position position="149"/>
    </location>
</feature>
<keyword evidence="5 12" id="KW-0812">Transmembrane</keyword>
<proteinExistence type="predicted"/>
<feature type="domain" description="Ion transport" evidence="13">
    <location>
        <begin position="2"/>
        <end position="124"/>
    </location>
</feature>
<evidence type="ECO:0000256" key="5">
    <source>
        <dbReference type="ARBA" id="ARBA00022692"/>
    </source>
</evidence>
<keyword evidence="9" id="KW-0406">Ion transport</keyword>
<accession>A0AAD8ZC71</accession>
<keyword evidence="11" id="KW-0407">Ion channel</keyword>
<dbReference type="PANTHER" id="PTHR45628:SF2">
    <property type="entry name" value="VOLTAGE-DEPENDENT L-TYPE CALCIUM CHANNEL SUBUNIT ALPHA-1F"/>
    <property type="match status" value="1"/>
</dbReference>
<evidence type="ECO:0000313" key="15">
    <source>
        <dbReference type="Proteomes" id="UP001239994"/>
    </source>
</evidence>
<evidence type="ECO:0000256" key="12">
    <source>
        <dbReference type="SAM" id="Phobius"/>
    </source>
</evidence>